<dbReference type="Proteomes" id="UP000247409">
    <property type="component" value="Unassembled WGS sequence"/>
</dbReference>
<feature type="domain" description="Multiple myeloma tumor-associated protein 2-like N-terminal" evidence="2">
    <location>
        <begin position="16"/>
        <end position="104"/>
    </location>
</feature>
<feature type="compositionally biased region" description="Basic residues" evidence="1">
    <location>
        <begin position="154"/>
        <end position="174"/>
    </location>
</feature>
<feature type="region of interest" description="Disordered" evidence="1">
    <location>
        <begin position="1"/>
        <end position="25"/>
    </location>
</feature>
<feature type="compositionally biased region" description="Polar residues" evidence="1">
    <location>
        <begin position="177"/>
        <end position="188"/>
    </location>
</feature>
<dbReference type="AlphaFoldDB" id="A0A2V3J0D1"/>
<dbReference type="InterPro" id="IPR019315">
    <property type="entry name" value="MMTA2_N"/>
</dbReference>
<evidence type="ECO:0000259" key="2">
    <source>
        <dbReference type="Pfam" id="PF10159"/>
    </source>
</evidence>
<dbReference type="OrthoDB" id="5390672at2759"/>
<feature type="region of interest" description="Disordered" evidence="1">
    <location>
        <begin position="37"/>
        <end position="82"/>
    </location>
</feature>
<protein>
    <recommendedName>
        <fullName evidence="2">Multiple myeloma tumor-associated protein 2-like N-terminal domain-containing protein</fullName>
    </recommendedName>
</protein>
<gene>
    <name evidence="3" type="ORF">BWQ96_02258</name>
</gene>
<evidence type="ECO:0000313" key="4">
    <source>
        <dbReference type="Proteomes" id="UP000247409"/>
    </source>
</evidence>
<dbReference type="EMBL" id="NBIV01000018">
    <property type="protein sequence ID" value="PXF47872.1"/>
    <property type="molecule type" value="Genomic_DNA"/>
</dbReference>
<keyword evidence="4" id="KW-1185">Reference proteome</keyword>
<feature type="compositionally biased region" description="Low complexity" evidence="1">
    <location>
        <begin position="63"/>
        <end position="82"/>
    </location>
</feature>
<feature type="compositionally biased region" description="Basic and acidic residues" evidence="1">
    <location>
        <begin position="192"/>
        <end position="202"/>
    </location>
</feature>
<sequence>MDFVGDLVGAESRKNGTRGGRADFTWDSVRDDEKSYYLGNSLAKPPSSTRNASNRDPGWYNKPTSAAPQASSAPTRPSVDQLQNSLDDLQLVRQREKAIMERVLLGRSFSDAVRSALNDGDASGIDDGHNSEAAEARRVARKRRKIEKAERKEIRRRLRQERRMKREMHHQRHSARQDTQTSRLYTSDSEVEGYRSRYDDVNRRRRRRERESTMCRKRNEYSSSSDSESGRRPTRRQRLR</sequence>
<feature type="compositionally biased region" description="Basic and acidic residues" evidence="1">
    <location>
        <begin position="126"/>
        <end position="138"/>
    </location>
</feature>
<evidence type="ECO:0000313" key="3">
    <source>
        <dbReference type="EMBL" id="PXF47872.1"/>
    </source>
</evidence>
<feature type="compositionally biased region" description="Basic and acidic residues" evidence="1">
    <location>
        <begin position="209"/>
        <end position="220"/>
    </location>
</feature>
<dbReference type="Pfam" id="PF10159">
    <property type="entry name" value="MMtag"/>
    <property type="match status" value="1"/>
</dbReference>
<reference evidence="3 4" key="1">
    <citation type="journal article" date="2018" name="Mol. Biol. Evol.">
        <title>Analysis of the draft genome of the red seaweed Gracilariopsis chorda provides insights into genome size evolution in Rhodophyta.</title>
        <authorList>
            <person name="Lee J."/>
            <person name="Yang E.C."/>
            <person name="Graf L."/>
            <person name="Yang J.H."/>
            <person name="Qiu H."/>
            <person name="Zel Zion U."/>
            <person name="Chan C.X."/>
            <person name="Stephens T.G."/>
            <person name="Weber A.P.M."/>
            <person name="Boo G.H."/>
            <person name="Boo S.M."/>
            <person name="Kim K.M."/>
            <person name="Shin Y."/>
            <person name="Jung M."/>
            <person name="Lee S.J."/>
            <person name="Yim H.S."/>
            <person name="Lee J.H."/>
            <person name="Bhattacharya D."/>
            <person name="Yoon H.S."/>
        </authorList>
    </citation>
    <scope>NUCLEOTIDE SEQUENCE [LARGE SCALE GENOMIC DNA]</scope>
    <source>
        <strain evidence="3 4">SKKU-2015</strain>
        <tissue evidence="3">Whole body</tissue>
    </source>
</reference>
<organism evidence="3 4">
    <name type="scientific">Gracilariopsis chorda</name>
    <dbReference type="NCBI Taxonomy" id="448386"/>
    <lineage>
        <taxon>Eukaryota</taxon>
        <taxon>Rhodophyta</taxon>
        <taxon>Florideophyceae</taxon>
        <taxon>Rhodymeniophycidae</taxon>
        <taxon>Gracilariales</taxon>
        <taxon>Gracilariaceae</taxon>
        <taxon>Gracilariopsis</taxon>
    </lineage>
</organism>
<feature type="region of interest" description="Disordered" evidence="1">
    <location>
        <begin position="119"/>
        <end position="240"/>
    </location>
</feature>
<accession>A0A2V3J0D1</accession>
<proteinExistence type="predicted"/>
<name>A0A2V3J0D1_9FLOR</name>
<evidence type="ECO:0000256" key="1">
    <source>
        <dbReference type="SAM" id="MobiDB-lite"/>
    </source>
</evidence>
<comment type="caution">
    <text evidence="3">The sequence shown here is derived from an EMBL/GenBank/DDBJ whole genome shotgun (WGS) entry which is preliminary data.</text>
</comment>